<dbReference type="EMBL" id="GBRH01225216">
    <property type="protein sequence ID" value="JAD72679.1"/>
    <property type="molecule type" value="Transcribed_RNA"/>
</dbReference>
<sequence length="30" mass="3363">MKVNNSRSGRGNKLAFSFCSSLIKQNSLFK</sequence>
<evidence type="ECO:0000313" key="1">
    <source>
        <dbReference type="EMBL" id="JAD72679.1"/>
    </source>
</evidence>
<accession>A0A0A9C8S7</accession>
<organism evidence="1">
    <name type="scientific">Arundo donax</name>
    <name type="common">Giant reed</name>
    <name type="synonym">Donax arundinaceus</name>
    <dbReference type="NCBI Taxonomy" id="35708"/>
    <lineage>
        <taxon>Eukaryota</taxon>
        <taxon>Viridiplantae</taxon>
        <taxon>Streptophyta</taxon>
        <taxon>Embryophyta</taxon>
        <taxon>Tracheophyta</taxon>
        <taxon>Spermatophyta</taxon>
        <taxon>Magnoliopsida</taxon>
        <taxon>Liliopsida</taxon>
        <taxon>Poales</taxon>
        <taxon>Poaceae</taxon>
        <taxon>PACMAD clade</taxon>
        <taxon>Arundinoideae</taxon>
        <taxon>Arundineae</taxon>
        <taxon>Arundo</taxon>
    </lineage>
</organism>
<protein>
    <submittedName>
        <fullName evidence="1">Uncharacterized protein</fullName>
    </submittedName>
</protein>
<name>A0A0A9C8S7_ARUDO</name>
<proteinExistence type="predicted"/>
<reference evidence="1" key="1">
    <citation type="submission" date="2014-09" db="EMBL/GenBank/DDBJ databases">
        <authorList>
            <person name="Magalhaes I.L.F."/>
            <person name="Oliveira U."/>
            <person name="Santos F.R."/>
            <person name="Vidigal T.H.D.A."/>
            <person name="Brescovit A.D."/>
            <person name="Santos A.J."/>
        </authorList>
    </citation>
    <scope>NUCLEOTIDE SEQUENCE</scope>
    <source>
        <tissue evidence="1">Shoot tissue taken approximately 20 cm above the soil surface</tissue>
    </source>
</reference>
<reference evidence="1" key="2">
    <citation type="journal article" date="2015" name="Data Brief">
        <title>Shoot transcriptome of the giant reed, Arundo donax.</title>
        <authorList>
            <person name="Barrero R.A."/>
            <person name="Guerrero F.D."/>
            <person name="Moolhuijzen P."/>
            <person name="Goolsby J.A."/>
            <person name="Tidwell J."/>
            <person name="Bellgard S.E."/>
            <person name="Bellgard M.I."/>
        </authorList>
    </citation>
    <scope>NUCLEOTIDE SEQUENCE</scope>
    <source>
        <tissue evidence="1">Shoot tissue taken approximately 20 cm above the soil surface</tissue>
    </source>
</reference>
<dbReference type="AlphaFoldDB" id="A0A0A9C8S7"/>